<keyword evidence="2" id="KW-1185">Reference proteome</keyword>
<organism evidence="1 2">
    <name type="scientific">Blastopirellula sediminis</name>
    <dbReference type="NCBI Taxonomy" id="2894196"/>
    <lineage>
        <taxon>Bacteria</taxon>
        <taxon>Pseudomonadati</taxon>
        <taxon>Planctomycetota</taxon>
        <taxon>Planctomycetia</taxon>
        <taxon>Pirellulales</taxon>
        <taxon>Pirellulaceae</taxon>
        <taxon>Blastopirellula</taxon>
    </lineage>
</organism>
<evidence type="ECO:0000313" key="1">
    <source>
        <dbReference type="EMBL" id="MCC9628292.1"/>
    </source>
</evidence>
<reference evidence="1" key="1">
    <citation type="submission" date="2021-11" db="EMBL/GenBank/DDBJ databases">
        <title>Genome sequence.</title>
        <authorList>
            <person name="Sun Q."/>
        </authorList>
    </citation>
    <scope>NUCLEOTIDE SEQUENCE</scope>
    <source>
        <strain evidence="1">JC732</strain>
    </source>
</reference>
<protein>
    <submittedName>
        <fullName evidence="1">Uncharacterized protein</fullName>
    </submittedName>
</protein>
<gene>
    <name evidence="1" type="ORF">LOC68_07785</name>
</gene>
<proteinExistence type="predicted"/>
<evidence type="ECO:0000313" key="2">
    <source>
        <dbReference type="Proteomes" id="UP001139103"/>
    </source>
</evidence>
<dbReference type="PROSITE" id="PS51257">
    <property type="entry name" value="PROKAR_LIPOPROTEIN"/>
    <property type="match status" value="1"/>
</dbReference>
<name>A0A9X1ML44_9BACT</name>
<dbReference type="EMBL" id="JAJKFT010000004">
    <property type="protein sequence ID" value="MCC9628292.1"/>
    <property type="molecule type" value="Genomic_DNA"/>
</dbReference>
<comment type="caution">
    <text evidence="1">The sequence shown here is derived from an EMBL/GenBank/DDBJ whole genome shotgun (WGS) entry which is preliminary data.</text>
</comment>
<sequence length="148" mass="16013">MMRHLAVILTITAMLWHAIVGCCAHHVHAEDACCQSTSGKSAVADDHHGGCGHHHAVAEPDEVANQTPASEESDPHSHCSELRCVYVTTGSDEMPSADDCWSQPCYLETSCAISLVADCSLLEARQREDLSPDGPAMRRHLLMGVLRI</sequence>
<accession>A0A9X1ML44</accession>
<dbReference type="Proteomes" id="UP001139103">
    <property type="component" value="Unassembled WGS sequence"/>
</dbReference>
<dbReference type="RefSeq" id="WP_230217428.1">
    <property type="nucleotide sequence ID" value="NZ_JAJKFT010000004.1"/>
</dbReference>
<dbReference type="AlphaFoldDB" id="A0A9X1ML44"/>